<name>A0A3P7N0V3_DIBLA</name>
<dbReference type="AlphaFoldDB" id="A0A3P7N0V3"/>
<keyword evidence="1" id="KW-0175">Coiled coil</keyword>
<feature type="coiled-coil region" evidence="1">
    <location>
        <begin position="19"/>
        <end position="53"/>
    </location>
</feature>
<sequence length="135" mass="14749">MEALVASQNSKFGSLVQKHRSLVERCQQQQQRKQLLEDELKSFSIELARIEASIPPAVDKFNMLASTLAVGHSVLLTFKTAPPPRACLVTLLPSLLDTFIDRVSPSCCTSLALVGSGPGRVCGTCRRTVILCRPR</sequence>
<reference evidence="2 3" key="1">
    <citation type="submission" date="2018-11" db="EMBL/GenBank/DDBJ databases">
        <authorList>
            <consortium name="Pathogen Informatics"/>
        </authorList>
    </citation>
    <scope>NUCLEOTIDE SEQUENCE [LARGE SCALE GENOMIC DNA]</scope>
</reference>
<proteinExistence type="predicted"/>
<protein>
    <submittedName>
        <fullName evidence="2">Uncharacterized protein</fullName>
    </submittedName>
</protein>
<keyword evidence="3" id="KW-1185">Reference proteome</keyword>
<accession>A0A3P7N0V3</accession>
<evidence type="ECO:0000313" key="2">
    <source>
        <dbReference type="EMBL" id="VDN35874.1"/>
    </source>
</evidence>
<organism evidence="2 3">
    <name type="scientific">Dibothriocephalus latus</name>
    <name type="common">Fish tapeworm</name>
    <name type="synonym">Diphyllobothrium latum</name>
    <dbReference type="NCBI Taxonomy" id="60516"/>
    <lineage>
        <taxon>Eukaryota</taxon>
        <taxon>Metazoa</taxon>
        <taxon>Spiralia</taxon>
        <taxon>Lophotrochozoa</taxon>
        <taxon>Platyhelminthes</taxon>
        <taxon>Cestoda</taxon>
        <taxon>Eucestoda</taxon>
        <taxon>Diphyllobothriidea</taxon>
        <taxon>Diphyllobothriidae</taxon>
        <taxon>Dibothriocephalus</taxon>
    </lineage>
</organism>
<evidence type="ECO:0000256" key="1">
    <source>
        <dbReference type="SAM" id="Coils"/>
    </source>
</evidence>
<dbReference type="Proteomes" id="UP000281553">
    <property type="component" value="Unassembled WGS sequence"/>
</dbReference>
<evidence type="ECO:0000313" key="3">
    <source>
        <dbReference type="Proteomes" id="UP000281553"/>
    </source>
</evidence>
<gene>
    <name evidence="2" type="ORF">DILT_LOCUS16889</name>
</gene>
<dbReference type="EMBL" id="UYRU01087880">
    <property type="protein sequence ID" value="VDN35874.1"/>
    <property type="molecule type" value="Genomic_DNA"/>
</dbReference>